<evidence type="ECO:0000259" key="6">
    <source>
        <dbReference type="Pfam" id="PF17805"/>
    </source>
</evidence>
<feature type="domain" description="Siroheme decarboxylase NirL-like HTH" evidence="7">
    <location>
        <begin position="30"/>
        <end position="75"/>
    </location>
</feature>
<evidence type="ECO:0000256" key="5">
    <source>
        <dbReference type="ARBA" id="ARBA00048470"/>
    </source>
</evidence>
<dbReference type="Proteomes" id="UP001303587">
    <property type="component" value="Chromosome"/>
</dbReference>
<evidence type="ECO:0000313" key="9">
    <source>
        <dbReference type="Proteomes" id="UP001303587"/>
    </source>
</evidence>
<protein>
    <recommendedName>
        <fullName evidence="4">siroheme decarboxylase</fullName>
        <ecNumber evidence="4">4.1.1.111</ecNumber>
    </recommendedName>
</protein>
<dbReference type="InterPro" id="IPR053953">
    <property type="entry name" value="NirdL-like_HTH"/>
</dbReference>
<evidence type="ECO:0000259" key="7">
    <source>
        <dbReference type="Pfam" id="PF22451"/>
    </source>
</evidence>
<keyword evidence="1" id="KW-0456">Lyase</keyword>
<proteinExistence type="inferred from homology"/>
<keyword evidence="9" id="KW-1185">Reference proteome</keyword>
<dbReference type="RefSeq" id="WP_338103396.1">
    <property type="nucleotide sequence ID" value="NZ_CP131060.1"/>
</dbReference>
<dbReference type="PANTHER" id="PTHR43413">
    <property type="entry name" value="TRANSCRIPTIONAL REGULATOR, ASNC FAMILY"/>
    <property type="match status" value="1"/>
</dbReference>
<dbReference type="GO" id="GO:0016829">
    <property type="term" value="F:lyase activity"/>
    <property type="evidence" value="ECO:0007669"/>
    <property type="project" value="UniProtKB-KW"/>
</dbReference>
<dbReference type="EC" id="4.1.1.111" evidence="4"/>
<dbReference type="Gene3D" id="3.30.70.3460">
    <property type="match status" value="1"/>
</dbReference>
<dbReference type="Pfam" id="PF22451">
    <property type="entry name" value="NirdL-like_HTH"/>
    <property type="match status" value="1"/>
</dbReference>
<dbReference type="InterPro" id="IPR040523">
    <property type="entry name" value="AsnC_trans_reg2"/>
</dbReference>
<name>A0AA96V3D0_9EURY</name>
<gene>
    <name evidence="8" type="ORF">MsAc7_09130</name>
</gene>
<dbReference type="AlphaFoldDB" id="A0AA96V3D0"/>
<accession>A0AA96V3D0</accession>
<organism evidence="8 9">
    <name type="scientific">Methanolapillus millepedarum</name>
    <dbReference type="NCBI Taxonomy" id="3028296"/>
    <lineage>
        <taxon>Archaea</taxon>
        <taxon>Methanobacteriati</taxon>
        <taxon>Methanobacteriota</taxon>
        <taxon>Stenosarchaea group</taxon>
        <taxon>Methanomicrobia</taxon>
        <taxon>Methanosarcinales</taxon>
        <taxon>Methanosarcinaceae</taxon>
        <taxon>Methanolapillus</taxon>
    </lineage>
</organism>
<evidence type="ECO:0000256" key="3">
    <source>
        <dbReference type="ARBA" id="ARBA00023457"/>
    </source>
</evidence>
<dbReference type="GeneID" id="89230024"/>
<comment type="catalytic activity">
    <reaction evidence="5">
        <text>siroheme + 2 H(+) = 12,18-didecarboxysiroheme + 2 CO2</text>
        <dbReference type="Rhea" id="RHEA:19093"/>
        <dbReference type="ChEBI" id="CHEBI:15378"/>
        <dbReference type="ChEBI" id="CHEBI:16526"/>
        <dbReference type="ChEBI" id="CHEBI:60052"/>
        <dbReference type="ChEBI" id="CHEBI:140497"/>
        <dbReference type="EC" id="4.1.1.111"/>
    </reaction>
</comment>
<comment type="similarity">
    <text evidence="3">Belongs to the Ahb/Nir family.</text>
</comment>
<dbReference type="EMBL" id="CP131060">
    <property type="protein sequence ID" value="WNY25363.1"/>
    <property type="molecule type" value="Genomic_DNA"/>
</dbReference>
<evidence type="ECO:0000256" key="1">
    <source>
        <dbReference type="ARBA" id="ARBA00023239"/>
    </source>
</evidence>
<evidence type="ECO:0000256" key="4">
    <source>
        <dbReference type="ARBA" id="ARBA00023471"/>
    </source>
</evidence>
<dbReference type="PANTHER" id="PTHR43413:SF1">
    <property type="entry name" value="SIROHEME DECARBOXYLASE NIRL SUBUNIT"/>
    <property type="match status" value="1"/>
</dbReference>
<dbReference type="InterPro" id="IPR050684">
    <property type="entry name" value="HTH-Siroheme_Decarb"/>
</dbReference>
<dbReference type="InterPro" id="IPR053431">
    <property type="entry name" value="AhbB-like"/>
</dbReference>
<evidence type="ECO:0000256" key="2">
    <source>
        <dbReference type="ARBA" id="ARBA00023444"/>
    </source>
</evidence>
<dbReference type="Pfam" id="PF17805">
    <property type="entry name" value="AsnC_trans_reg2"/>
    <property type="match status" value="1"/>
</dbReference>
<reference evidence="8 9" key="1">
    <citation type="submission" date="2023-07" db="EMBL/GenBank/DDBJ databases">
        <title>Closed genoem sequence of Methanosarcinaceae archaeon Ac7.</title>
        <authorList>
            <person name="Poehlein A."/>
            <person name="Protasov E."/>
            <person name="Platt K."/>
            <person name="Reeh H."/>
            <person name="Daniel R."/>
            <person name="Brune A."/>
        </authorList>
    </citation>
    <scope>NUCLEOTIDE SEQUENCE [LARGE SCALE GENOMIC DNA]</scope>
    <source>
        <strain evidence="8 9">Ac7</strain>
    </source>
</reference>
<dbReference type="NCBIfam" id="NF040707">
    <property type="entry name" value="Siroheme_Dcarb_AhbB"/>
    <property type="match status" value="1"/>
</dbReference>
<sequence>MSCKNTDFKDVDFSKSESKSSLSGLNETDELLIRLMQDGIPLTHSPFSEYARQLGISEEDVVIRIQALLENDKIRRFGASVGHLVIGFTANAMCVWNVPADCVSDVGQRMASFDEVSHCYERPASAEWPYNMYTMIHGKSAKDCEAVASKISKVTGISEYKLVFSEKEFKKTGVRI</sequence>
<feature type="domain" description="Siroheme decarboxylase AsnC-like ligand binding" evidence="6">
    <location>
        <begin position="86"/>
        <end position="170"/>
    </location>
</feature>
<comment type="pathway">
    <text evidence="2">Porphyrin-containing compound metabolism.</text>
</comment>
<evidence type="ECO:0000313" key="8">
    <source>
        <dbReference type="EMBL" id="WNY25363.1"/>
    </source>
</evidence>